<dbReference type="GO" id="GO:0030488">
    <property type="term" value="P:tRNA methylation"/>
    <property type="evidence" value="ECO:0007669"/>
    <property type="project" value="TreeGrafter"/>
</dbReference>
<dbReference type="PANTHER" id="PTHR14387">
    <property type="entry name" value="THADA/DEATH RECEPTOR INTERACTING PROTEIN"/>
    <property type="match status" value="1"/>
</dbReference>
<keyword evidence="2" id="KW-1185">Reference proteome</keyword>
<protein>
    <submittedName>
        <fullName evidence="1">Thyroid adenoma-associated protein</fullName>
    </submittedName>
</protein>
<accession>A0AAV4CNP1</accession>
<dbReference type="PANTHER" id="PTHR14387:SF7">
    <property type="entry name" value="THYROID ADENOMA-ASSOCIATED PROTEIN"/>
    <property type="match status" value="1"/>
</dbReference>
<proteinExistence type="predicted"/>
<dbReference type="EMBL" id="BLXT01006781">
    <property type="protein sequence ID" value="GFO33501.1"/>
    <property type="molecule type" value="Genomic_DNA"/>
</dbReference>
<sequence length="226" mass="25572">MKGDSKAMQSLLGYVWTNWEDQLDIVRQSAKVVFEKVLQIHCIVIKAEYDEGGESTSNLFIKSLMQHLLILNWSSRGKFSALTSCVRHVGYYPFLEAKPCLPEEVIQQLQEQAMSCYASELYCALLSSHKEELGLGDLQPVVRNTSSLIGKQKDETVQVLENPESSEDTTLLQTPQNEFLKTWIQPVTKAMCSSNKKLVQNIVEVCTAGNFFLLFENSIIFKNVCH</sequence>
<reference evidence="1 2" key="1">
    <citation type="journal article" date="2021" name="Elife">
        <title>Chloroplast acquisition without the gene transfer in kleptoplastic sea slugs, Plakobranchus ocellatus.</title>
        <authorList>
            <person name="Maeda T."/>
            <person name="Takahashi S."/>
            <person name="Yoshida T."/>
            <person name="Shimamura S."/>
            <person name="Takaki Y."/>
            <person name="Nagai Y."/>
            <person name="Toyoda A."/>
            <person name="Suzuki Y."/>
            <person name="Arimoto A."/>
            <person name="Ishii H."/>
            <person name="Satoh N."/>
            <person name="Nishiyama T."/>
            <person name="Hasebe M."/>
            <person name="Maruyama T."/>
            <person name="Minagawa J."/>
            <person name="Obokata J."/>
            <person name="Shigenobu S."/>
        </authorList>
    </citation>
    <scope>NUCLEOTIDE SEQUENCE [LARGE SCALE GENOMIC DNA]</scope>
</reference>
<evidence type="ECO:0000313" key="1">
    <source>
        <dbReference type="EMBL" id="GFO33501.1"/>
    </source>
</evidence>
<dbReference type="InterPro" id="IPR051954">
    <property type="entry name" value="tRNA_methyltransferase_THADA"/>
</dbReference>
<gene>
    <name evidence="1" type="ORF">PoB_006000600</name>
</gene>
<evidence type="ECO:0000313" key="2">
    <source>
        <dbReference type="Proteomes" id="UP000735302"/>
    </source>
</evidence>
<dbReference type="Proteomes" id="UP000735302">
    <property type="component" value="Unassembled WGS sequence"/>
</dbReference>
<dbReference type="AlphaFoldDB" id="A0AAV4CNP1"/>
<organism evidence="1 2">
    <name type="scientific">Plakobranchus ocellatus</name>
    <dbReference type="NCBI Taxonomy" id="259542"/>
    <lineage>
        <taxon>Eukaryota</taxon>
        <taxon>Metazoa</taxon>
        <taxon>Spiralia</taxon>
        <taxon>Lophotrochozoa</taxon>
        <taxon>Mollusca</taxon>
        <taxon>Gastropoda</taxon>
        <taxon>Heterobranchia</taxon>
        <taxon>Euthyneura</taxon>
        <taxon>Panpulmonata</taxon>
        <taxon>Sacoglossa</taxon>
        <taxon>Placobranchoidea</taxon>
        <taxon>Plakobranchidae</taxon>
        <taxon>Plakobranchus</taxon>
    </lineage>
</organism>
<comment type="caution">
    <text evidence="1">The sequence shown here is derived from an EMBL/GenBank/DDBJ whole genome shotgun (WGS) entry which is preliminary data.</text>
</comment>
<dbReference type="GO" id="GO:0005829">
    <property type="term" value="C:cytosol"/>
    <property type="evidence" value="ECO:0007669"/>
    <property type="project" value="TreeGrafter"/>
</dbReference>
<name>A0AAV4CNP1_9GAST</name>